<dbReference type="AlphaFoldDB" id="A0A6C0DUL8"/>
<accession>A0A6C0DUL8</accession>
<evidence type="ECO:0000313" key="1">
    <source>
        <dbReference type="EMBL" id="QHT19943.1"/>
    </source>
</evidence>
<sequence length="243" mass="29235">MNTNNRFNVLLENNNNNNNNKTKIVKNNEPKSATFNNFRSNNYTNNRHQDEIDYRKFKEEKLKKQKEEDIVKALDISNFPELKNISIASINKNQNKETDKTSFADMMKNSTQNLDGENKVTVEEDEIVNPGCVCIKHDVKTNQPKWIYGEGCSKMELDKQNENDVSEVLDEDPFYVFERLTKLYQNRKNDHINKWGYDEYDKMFLFQNYDYDYFDKLDEKFEREFNNHFYKANNNDYDNYELY</sequence>
<dbReference type="EMBL" id="MN739671">
    <property type="protein sequence ID" value="QHT19943.1"/>
    <property type="molecule type" value="Genomic_DNA"/>
</dbReference>
<proteinExistence type="predicted"/>
<name>A0A6C0DUL8_9ZZZZ</name>
<protein>
    <submittedName>
        <fullName evidence="1">Uncharacterized protein</fullName>
    </submittedName>
</protein>
<reference evidence="1" key="1">
    <citation type="journal article" date="2020" name="Nature">
        <title>Giant virus diversity and host interactions through global metagenomics.</title>
        <authorList>
            <person name="Schulz F."/>
            <person name="Roux S."/>
            <person name="Paez-Espino D."/>
            <person name="Jungbluth S."/>
            <person name="Walsh D.A."/>
            <person name="Denef V.J."/>
            <person name="McMahon K.D."/>
            <person name="Konstantinidis K.T."/>
            <person name="Eloe-Fadrosh E.A."/>
            <person name="Kyrpides N.C."/>
            <person name="Woyke T."/>
        </authorList>
    </citation>
    <scope>NUCLEOTIDE SEQUENCE</scope>
    <source>
        <strain evidence="1">GVMAG-M-3300023174-5</strain>
    </source>
</reference>
<organism evidence="1">
    <name type="scientific">viral metagenome</name>
    <dbReference type="NCBI Taxonomy" id="1070528"/>
    <lineage>
        <taxon>unclassified sequences</taxon>
        <taxon>metagenomes</taxon>
        <taxon>organismal metagenomes</taxon>
    </lineage>
</organism>